<keyword evidence="2" id="KW-1185">Reference proteome</keyword>
<dbReference type="PANTHER" id="PTHR41368">
    <property type="entry name" value="PROTEIN YGHO"/>
    <property type="match status" value="1"/>
</dbReference>
<dbReference type="PANTHER" id="PTHR41368:SF1">
    <property type="entry name" value="PROTEIN YGHO"/>
    <property type="match status" value="1"/>
</dbReference>
<protein>
    <recommendedName>
        <fullName evidence="3">N-acetyltransferase</fullName>
    </recommendedName>
</protein>
<evidence type="ECO:0000313" key="2">
    <source>
        <dbReference type="Proteomes" id="UP000181790"/>
    </source>
</evidence>
<dbReference type="Proteomes" id="UP000181790">
    <property type="component" value="Unassembled WGS sequence"/>
</dbReference>
<dbReference type="RefSeq" id="WP_071502033.1">
    <property type="nucleotide sequence ID" value="NZ_MORL01000002.1"/>
</dbReference>
<accession>A0A1S2VN85</accession>
<dbReference type="OrthoDB" id="9806005at2"/>
<dbReference type="EMBL" id="MORL01000002">
    <property type="protein sequence ID" value="OIN60237.1"/>
    <property type="molecule type" value="Genomic_DNA"/>
</dbReference>
<dbReference type="InterPro" id="IPR039968">
    <property type="entry name" value="BcerS-like"/>
</dbReference>
<dbReference type="AlphaFoldDB" id="A0A1S2VN85"/>
<dbReference type="SUPFAM" id="SSF55729">
    <property type="entry name" value="Acyl-CoA N-acyltransferases (Nat)"/>
    <property type="match status" value="1"/>
</dbReference>
<organism evidence="1 2">
    <name type="scientific">Arsenicibacter rosenii</name>
    <dbReference type="NCBI Taxonomy" id="1750698"/>
    <lineage>
        <taxon>Bacteria</taxon>
        <taxon>Pseudomonadati</taxon>
        <taxon>Bacteroidota</taxon>
        <taxon>Cytophagia</taxon>
        <taxon>Cytophagales</taxon>
        <taxon>Spirosomataceae</taxon>
        <taxon>Arsenicibacter</taxon>
    </lineage>
</organism>
<comment type="caution">
    <text evidence="1">The sequence shown here is derived from an EMBL/GenBank/DDBJ whole genome shotgun (WGS) entry which is preliminary data.</text>
</comment>
<sequence length="397" mass="46618">MQLVEVGANADYQREFILFPVRLYQNDPKWTRPLDNDVADVFDPEKNKFFRNGECIRWLLLNETGETIGRVAAFINRKTATVGNDQPTGGMGFFECIDDQQAANLLFDSCKNWLAERGMEAMDGPINFGERDRWWGALAEGYDKEANYGMPYTKPYYIRLFGQYGFQEYYQQHTYYLPLEEKEVQKVIHPTIFERANRILNDPTFTFVSIDKRNLPKYAEDFRIIYNQAWSNNLNTGEMTTERSLALMQRMKPILDEDLMWFGYHGPEKQPVAFFIMLPELTQYFKYMNGKLDLIGKLKFLYHKLMRTNKHAFGVIFGVIPSFQGRGVESAIAIAFSKVAWGTKDFQYKHLELNWIGDFNPKMQRYAKLLGGVISKRHITFRYLFDRTKPFKRHPNI</sequence>
<dbReference type="InterPro" id="IPR016181">
    <property type="entry name" value="Acyl_CoA_acyltransferase"/>
</dbReference>
<evidence type="ECO:0008006" key="3">
    <source>
        <dbReference type="Google" id="ProtNLM"/>
    </source>
</evidence>
<evidence type="ECO:0000313" key="1">
    <source>
        <dbReference type="EMBL" id="OIN60237.1"/>
    </source>
</evidence>
<proteinExistence type="predicted"/>
<reference evidence="1 2" key="1">
    <citation type="submission" date="2016-10" db="EMBL/GenBank/DDBJ databases">
        <title>Arsenicibacter rosenii gen. nov., sp. nov., an efficient arsenic-methylating bacterium isolated from an arsenic-contaminated paddy soil.</title>
        <authorList>
            <person name="Huang K."/>
        </authorList>
    </citation>
    <scope>NUCLEOTIDE SEQUENCE [LARGE SCALE GENOMIC DNA]</scope>
    <source>
        <strain evidence="1 2">SM-1</strain>
    </source>
</reference>
<name>A0A1S2VN85_9BACT</name>
<dbReference type="Gene3D" id="3.40.630.30">
    <property type="match status" value="1"/>
</dbReference>
<gene>
    <name evidence="1" type="ORF">BLX24_05220</name>
</gene>